<sequence>MKKKIISILLCCCTVMGFAPVTALAADAETEISLMMMDFREVKADQQGDNWTWDASDKILTLNNFQGVVKTGVREKSSAILLPKDSTLYLEGKNNKITTNSYHCNGVYSEGDLIIDGKGKLEINIESAGASGIYVNSGVLSIDSKAEINVDSPRHAIYIYDLKANKVAVTVKDDAKLTFPDDLNDDAVFVVTKSGVDPKSITFDYKETRDKDEEIVTLSKAEAKTPEKPTENPEEKPTEEVTENTYLITIGNKEIKKNGETAYTSDAVPYITNGYTMLPLRALLVLSDPNVDIKWDATTKTAQISYNNKLFTLVANQKTLTKDSATVDLATAAEIQDGRLFVSLRDWMKIMEVDGTHVSWNSEAKTVTLKH</sequence>
<evidence type="ECO:0000259" key="3">
    <source>
        <dbReference type="Pfam" id="PF07833"/>
    </source>
</evidence>
<accession>A0A0X8VD48</accession>
<dbReference type="InterPro" id="IPR036582">
    <property type="entry name" value="Mao_N_sf"/>
</dbReference>
<feature type="region of interest" description="Disordered" evidence="1">
    <location>
        <begin position="219"/>
        <end position="241"/>
    </location>
</feature>
<dbReference type="Proteomes" id="UP000184204">
    <property type="component" value="Unassembled WGS sequence"/>
</dbReference>
<name>A0A0X8VD48_ANAPI</name>
<organism evidence="5 7">
    <name type="scientific">Anaerotignum propionicum DSM 1682</name>
    <dbReference type="NCBI Taxonomy" id="991789"/>
    <lineage>
        <taxon>Bacteria</taxon>
        <taxon>Bacillati</taxon>
        <taxon>Bacillota</taxon>
        <taxon>Clostridia</taxon>
        <taxon>Lachnospirales</taxon>
        <taxon>Anaerotignaceae</taxon>
        <taxon>Anaerotignum</taxon>
    </lineage>
</organism>
<reference evidence="5" key="4">
    <citation type="submission" date="2016-11" db="EMBL/GenBank/DDBJ databases">
        <authorList>
            <person name="Varghese N."/>
            <person name="Submissions S."/>
        </authorList>
    </citation>
    <scope>NUCLEOTIDE SEQUENCE</scope>
    <source>
        <strain evidence="5">DSM 1682</strain>
    </source>
</reference>
<dbReference type="Proteomes" id="UP000068026">
    <property type="component" value="Chromosome"/>
</dbReference>
<evidence type="ECO:0000256" key="2">
    <source>
        <dbReference type="SAM" id="SignalP"/>
    </source>
</evidence>
<reference evidence="6" key="2">
    <citation type="submission" date="2016-01" db="EMBL/GenBank/DDBJ databases">
        <authorList>
            <person name="Poehlein A."/>
            <person name="Schlien K."/>
            <person name="Gottschalk G."/>
            <person name="Buckel W."/>
            <person name="Daniel R."/>
        </authorList>
    </citation>
    <scope>NUCLEOTIDE SEQUENCE [LARGE SCALE GENOMIC DNA]</scope>
    <source>
        <strain evidence="6">X2</strain>
    </source>
</reference>
<evidence type="ECO:0000256" key="1">
    <source>
        <dbReference type="SAM" id="MobiDB-lite"/>
    </source>
</evidence>
<keyword evidence="6" id="KW-1185">Reference proteome</keyword>
<reference evidence="4 6" key="1">
    <citation type="journal article" date="2016" name="Genome Announc.">
        <title>Complete Genome Sequence of the Amino Acid-Fermenting Clostridium propionicum X2 (DSM 1682).</title>
        <authorList>
            <person name="Poehlein A."/>
            <person name="Schlien K."/>
            <person name="Chowdhury N.P."/>
            <person name="Gottschalk G."/>
            <person name="Buckel W."/>
            <person name="Daniel R."/>
        </authorList>
    </citation>
    <scope>NUCLEOTIDE SEQUENCE [LARGE SCALE GENOMIC DNA]</scope>
    <source>
        <strain evidence="4 6">X2</strain>
    </source>
</reference>
<reference evidence="7" key="3">
    <citation type="submission" date="2016-11" db="EMBL/GenBank/DDBJ databases">
        <authorList>
            <person name="Jaros S."/>
            <person name="Januszkiewicz K."/>
            <person name="Wedrychowicz H."/>
        </authorList>
    </citation>
    <scope>NUCLEOTIDE SEQUENCE [LARGE SCALE GENOMIC DNA]</scope>
    <source>
        <strain evidence="7">DSM 1682</strain>
    </source>
</reference>
<dbReference type="Pfam" id="PF07833">
    <property type="entry name" value="Cu_amine_oxidN1"/>
    <property type="match status" value="1"/>
</dbReference>
<gene>
    <name evidence="4" type="ORF">CPRO_20080</name>
    <name evidence="5" type="ORF">SAMN02745151_02029</name>
</gene>
<dbReference type="OrthoDB" id="2065182at2"/>
<evidence type="ECO:0000313" key="5">
    <source>
        <dbReference type="EMBL" id="SHE86753.1"/>
    </source>
</evidence>
<protein>
    <submittedName>
        <fullName evidence="5">Copper amine oxidase N-terminal domain-containing protein</fullName>
    </submittedName>
</protein>
<dbReference type="SUPFAM" id="SSF55383">
    <property type="entry name" value="Copper amine oxidase, domain N"/>
    <property type="match status" value="1"/>
</dbReference>
<feature type="compositionally biased region" description="Basic and acidic residues" evidence="1">
    <location>
        <begin position="221"/>
        <end position="239"/>
    </location>
</feature>
<evidence type="ECO:0000313" key="7">
    <source>
        <dbReference type="Proteomes" id="UP000184204"/>
    </source>
</evidence>
<feature type="chain" id="PRO_5043478429" evidence="2">
    <location>
        <begin position="26"/>
        <end position="371"/>
    </location>
</feature>
<dbReference type="Gene3D" id="3.30.457.10">
    <property type="entry name" value="Copper amine oxidase-like, N-terminal domain"/>
    <property type="match status" value="1"/>
</dbReference>
<dbReference type="EMBL" id="CP014223">
    <property type="protein sequence ID" value="AMJ41590.1"/>
    <property type="molecule type" value="Genomic_DNA"/>
</dbReference>
<dbReference type="KEGG" id="cpro:CPRO_20080"/>
<dbReference type="EMBL" id="FQUA01000009">
    <property type="protein sequence ID" value="SHE86753.1"/>
    <property type="molecule type" value="Genomic_DNA"/>
</dbReference>
<keyword evidence="2" id="KW-0732">Signal</keyword>
<evidence type="ECO:0000313" key="6">
    <source>
        <dbReference type="Proteomes" id="UP000068026"/>
    </source>
</evidence>
<feature type="domain" description="Copper amine oxidase-like N-terminal" evidence="3">
    <location>
        <begin position="258"/>
        <end position="368"/>
    </location>
</feature>
<evidence type="ECO:0000313" key="4">
    <source>
        <dbReference type="EMBL" id="AMJ41590.1"/>
    </source>
</evidence>
<proteinExistence type="predicted"/>
<dbReference type="AlphaFoldDB" id="A0A0X8VD48"/>
<feature type="signal peptide" evidence="2">
    <location>
        <begin position="1"/>
        <end position="25"/>
    </location>
</feature>
<dbReference type="RefSeq" id="WP_066051071.1">
    <property type="nucleotide sequence ID" value="NZ_CP014223.1"/>
</dbReference>
<dbReference type="InterPro" id="IPR012854">
    <property type="entry name" value="Cu_amine_oxidase-like_N"/>
</dbReference>